<protein>
    <recommendedName>
        <fullName evidence="6">Cytitidyltransferase</fullName>
    </recommendedName>
</protein>
<feature type="compositionally biased region" description="Low complexity" evidence="1">
    <location>
        <begin position="75"/>
        <end position="86"/>
    </location>
</feature>
<evidence type="ECO:0000313" key="3">
    <source>
        <dbReference type="EMBL" id="AIX43821.1"/>
    </source>
</evidence>
<accession>A0A0E3I3P8</accession>
<dbReference type="EMBL" id="KJ019146">
    <property type="protein sequence ID" value="AIX42403.1"/>
    <property type="molecule type" value="Genomic_DNA"/>
</dbReference>
<sequence>MITPKSLLSFLSEAADSEAAQKAKEMGLTSAGYGNWRDKTGNVVARTEGGQLVMLEPGDQSGQQSGAPESEVEQPEAPQVQEPDPAMVEKVAKGLSGGRYNIASAQRKKELLASARQILINKQIQDAQMQADADAQAAAQNPPEPTPEELEQQQADMELQQQNAVMDTELKAQSVENGKLDLQMKKDQMKQQKEAEKEAKAMDKLAKKAQAEQEAQQQAEVEAQQQADMEAQQQADMEAQQAPPTPRKRKPKKKVTEFDGNRVNRNEDEPTDEEMDDILKLIRSEGPSTAGDTITAATKAAKVQNDIDNTDYEMDDIESDITSGDFENEIDALYEKLGELTDRQKKNVDKKFGQVRKSLSKISDKTSRDNMKQALALAATYTGRVNSGAGKNALGLVDYQVLKSNTPRLVAGYGNGTPQEVKKFVESTRVYNVSDEEVDAFYEMLPQKLKNGFNKAGTIAPSYRGHYLGQDENGEAIRGTLSASTSQRGKIVARLLLQQGLRDAYTGLPLNLNQVDLEHVVGFNNNDYGKATQEEFNQRENIDNFVLTASNVNQLKADKNMQDFITTEVDKLDSFTEQDFDARDDLTNRSNDINTSGSTLSSLFLNDGQKPGGDLAKMISPQASYENFDAYAERDRTMTKDINSQINKFAKGKGIKLAGVKNRMGYETMKKLGLGSYIPKAPTLDDQGRVVKEGRGNQSKFDDKVYVAFLSSVMAKDDAGRTAGREAWDNARQSAVDAMQVSGNNGDGKRAIISSLIESGYLDQRFFDDKEFRRILKEECGWSYSLYLAEQRLGLL</sequence>
<evidence type="ECO:0000256" key="1">
    <source>
        <dbReference type="SAM" id="MobiDB-lite"/>
    </source>
</evidence>
<dbReference type="Proteomes" id="UP000185295">
    <property type="component" value="Segment"/>
</dbReference>
<feature type="compositionally biased region" description="Low complexity" evidence="1">
    <location>
        <begin position="152"/>
        <end position="162"/>
    </location>
</feature>
<name>A0A0E3I3P8_9CAUD</name>
<evidence type="ECO:0000313" key="4">
    <source>
        <dbReference type="Proteomes" id="UP000185295"/>
    </source>
</evidence>
<feature type="compositionally biased region" description="Low complexity" evidence="1">
    <location>
        <begin position="212"/>
        <end position="242"/>
    </location>
</feature>
<reference evidence="4 5" key="1">
    <citation type="submission" date="2013-12" db="EMBL/GenBank/DDBJ databases">
        <title>Ecological redundancy of diverse viral populations within a natural community.</title>
        <authorList>
            <person name="Gregory A.C."/>
            <person name="LaButti K."/>
            <person name="Copeland A."/>
            <person name="Woyke T."/>
            <person name="Sullivan M.B."/>
        </authorList>
    </citation>
    <scope>NUCLEOTIDE SEQUENCE [LARGE SCALE GENOMIC DNA]</scope>
    <source>
        <strain evidence="2">Syn7803C16</strain>
        <strain evidence="3">Syn7803C24</strain>
    </source>
</reference>
<dbReference type="Proteomes" id="UP000185307">
    <property type="component" value="Segment"/>
</dbReference>
<organism evidence="3 5">
    <name type="scientific">Synechococcus phage ACG-2014f</name>
    <dbReference type="NCBI Taxonomy" id="1493511"/>
    <lineage>
        <taxon>Viruses</taxon>
        <taxon>Duplodnaviria</taxon>
        <taxon>Heunggongvirae</taxon>
        <taxon>Uroviricota</taxon>
        <taxon>Caudoviricetes</taxon>
        <taxon>Pantevenvirales</taxon>
        <taxon>Kyanoviridae</taxon>
        <taxon>Atlauavirus</taxon>
        <taxon>Atlauavirus tusconc8</taxon>
    </lineage>
</organism>
<feature type="region of interest" description="Disordered" evidence="1">
    <location>
        <begin position="15"/>
        <end position="86"/>
    </location>
</feature>
<evidence type="ECO:0000313" key="5">
    <source>
        <dbReference type="Proteomes" id="UP000185307"/>
    </source>
</evidence>
<gene>
    <name evidence="2" type="ORF">Syn7803C16_184</name>
    <name evidence="3" type="ORF">Syn7803C24_182</name>
</gene>
<feature type="region of interest" description="Disordered" evidence="1">
    <location>
        <begin position="126"/>
        <end position="274"/>
    </location>
</feature>
<evidence type="ECO:0000313" key="2">
    <source>
        <dbReference type="EMBL" id="AIX42403.1"/>
    </source>
</evidence>
<proteinExistence type="predicted"/>
<evidence type="ECO:0008006" key="6">
    <source>
        <dbReference type="Google" id="ProtNLM"/>
    </source>
</evidence>
<feature type="compositionally biased region" description="Low complexity" evidence="1">
    <location>
        <begin position="126"/>
        <end position="141"/>
    </location>
</feature>
<feature type="compositionally biased region" description="Basic and acidic residues" evidence="1">
    <location>
        <begin position="254"/>
        <end position="268"/>
    </location>
</feature>
<dbReference type="EMBL" id="KJ019151">
    <property type="protein sequence ID" value="AIX43821.1"/>
    <property type="molecule type" value="Genomic_DNA"/>
</dbReference>
<feature type="compositionally biased region" description="Basic and acidic residues" evidence="1">
    <location>
        <begin position="178"/>
        <end position="211"/>
    </location>
</feature>